<evidence type="ECO:0000313" key="5">
    <source>
        <dbReference type="Proteomes" id="UP000564629"/>
    </source>
</evidence>
<dbReference type="Proteomes" id="UP000321723">
    <property type="component" value="Unassembled WGS sequence"/>
</dbReference>
<proteinExistence type="predicted"/>
<evidence type="ECO:0000313" key="4">
    <source>
        <dbReference type="Proteomes" id="UP000321723"/>
    </source>
</evidence>
<keyword evidence="1" id="KW-1133">Transmembrane helix</keyword>
<reference evidence="2 4" key="1">
    <citation type="submission" date="2019-07" db="EMBL/GenBank/DDBJ databases">
        <title>Whole genome shotgun sequence of Cellulomonas hominis NBRC 16055.</title>
        <authorList>
            <person name="Hosoyama A."/>
            <person name="Uohara A."/>
            <person name="Ohji S."/>
            <person name="Ichikawa N."/>
        </authorList>
    </citation>
    <scope>NUCLEOTIDE SEQUENCE [LARGE SCALE GENOMIC DNA]</scope>
    <source>
        <strain evidence="2 4">NBRC 16055</strain>
    </source>
</reference>
<keyword evidence="1" id="KW-0472">Membrane</keyword>
<feature type="transmembrane region" description="Helical" evidence="1">
    <location>
        <begin position="133"/>
        <end position="156"/>
    </location>
</feature>
<feature type="transmembrane region" description="Helical" evidence="1">
    <location>
        <begin position="80"/>
        <end position="113"/>
    </location>
</feature>
<keyword evidence="1" id="KW-0812">Transmembrane</keyword>
<feature type="transmembrane region" description="Helical" evidence="1">
    <location>
        <begin position="46"/>
        <end position="68"/>
    </location>
</feature>
<gene>
    <name evidence="2" type="ORF">CHO01_39120</name>
    <name evidence="3" type="ORF">HNR08_002538</name>
</gene>
<comment type="caution">
    <text evidence="2">The sequence shown here is derived from an EMBL/GenBank/DDBJ whole genome shotgun (WGS) entry which is preliminary data.</text>
</comment>
<evidence type="ECO:0000313" key="2">
    <source>
        <dbReference type="EMBL" id="GEL48796.1"/>
    </source>
</evidence>
<dbReference type="AlphaFoldDB" id="A0A511FHS6"/>
<dbReference type="Proteomes" id="UP000564629">
    <property type="component" value="Unassembled WGS sequence"/>
</dbReference>
<dbReference type="RefSeq" id="WP_146840792.1">
    <property type="nucleotide sequence ID" value="NZ_BJVQ01000111.1"/>
</dbReference>
<evidence type="ECO:0000256" key="1">
    <source>
        <dbReference type="SAM" id="Phobius"/>
    </source>
</evidence>
<reference evidence="3 5" key="2">
    <citation type="submission" date="2020-08" db="EMBL/GenBank/DDBJ databases">
        <title>Sequencing the genomes of 1000 actinobacteria strains.</title>
        <authorList>
            <person name="Klenk H.-P."/>
        </authorList>
    </citation>
    <scope>NUCLEOTIDE SEQUENCE [LARGE SCALE GENOMIC DNA]</scope>
    <source>
        <strain evidence="3 5">DSM 9581</strain>
    </source>
</reference>
<dbReference type="EMBL" id="JACHDN010000001">
    <property type="protein sequence ID" value="MBB5473802.1"/>
    <property type="molecule type" value="Genomic_DNA"/>
</dbReference>
<keyword evidence="4" id="KW-1185">Reference proteome</keyword>
<dbReference type="InterPro" id="IPR007403">
    <property type="entry name" value="DUF456"/>
</dbReference>
<name>A0A511FHS6_9CELL</name>
<organism evidence="2 4">
    <name type="scientific">Cellulomonas hominis</name>
    <dbReference type="NCBI Taxonomy" id="156981"/>
    <lineage>
        <taxon>Bacteria</taxon>
        <taxon>Bacillati</taxon>
        <taxon>Actinomycetota</taxon>
        <taxon>Actinomycetes</taxon>
        <taxon>Micrococcales</taxon>
        <taxon>Cellulomonadaceae</taxon>
        <taxon>Cellulomonas</taxon>
    </lineage>
</organism>
<evidence type="ECO:0000313" key="3">
    <source>
        <dbReference type="EMBL" id="MBB5473802.1"/>
    </source>
</evidence>
<evidence type="ECO:0008006" key="6">
    <source>
        <dbReference type="Google" id="ProtNLM"/>
    </source>
</evidence>
<dbReference type="OrthoDB" id="3577600at2"/>
<feature type="transmembrane region" description="Helical" evidence="1">
    <location>
        <begin position="7"/>
        <end position="40"/>
    </location>
</feature>
<sequence>MSPLGEVVVGLVIAVGLFGVVVQVLPGALLVLGAVAVWAVVTGGTAAWVVLGVALVATVVAGVAKYLVAGRYLTRTGVRNRVLVVGGVLGVVGFFVIPVVGLPVGFVGGVYLAERILERHPHGDAWRATVAALRATGITILIELAGALVATGAWLAGVAAT</sequence>
<accession>A0A511FHS6</accession>
<dbReference type="Pfam" id="PF04306">
    <property type="entry name" value="DUF456"/>
    <property type="match status" value="1"/>
</dbReference>
<protein>
    <recommendedName>
        <fullName evidence="6">DUF456 domain-containing protein</fullName>
    </recommendedName>
</protein>
<dbReference type="EMBL" id="BJVQ01000111">
    <property type="protein sequence ID" value="GEL48796.1"/>
    <property type="molecule type" value="Genomic_DNA"/>
</dbReference>